<evidence type="ECO:0000256" key="3">
    <source>
        <dbReference type="ARBA" id="ARBA00022795"/>
    </source>
</evidence>
<evidence type="ECO:0000313" key="5">
    <source>
        <dbReference type="EMBL" id="AOU98440.1"/>
    </source>
</evidence>
<keyword evidence="3" id="KW-1005">Bacterial flagellum biogenesis</keyword>
<dbReference type="Gene3D" id="1.20.58.300">
    <property type="entry name" value="FlgN-like"/>
    <property type="match status" value="1"/>
</dbReference>
<dbReference type="Proteomes" id="UP000095401">
    <property type="component" value="Chromosome"/>
</dbReference>
<comment type="similarity">
    <text evidence="2">Belongs to the FlgN family.</text>
</comment>
<evidence type="ECO:0000313" key="6">
    <source>
        <dbReference type="Proteomes" id="UP000095401"/>
    </source>
</evidence>
<evidence type="ECO:0000256" key="1">
    <source>
        <dbReference type="ARBA" id="ARBA00002397"/>
    </source>
</evidence>
<dbReference type="InterPro" id="IPR007809">
    <property type="entry name" value="FlgN-like"/>
</dbReference>
<dbReference type="InterPro" id="IPR036679">
    <property type="entry name" value="FlgN-like_sf"/>
</dbReference>
<protein>
    <recommendedName>
        <fullName evidence="7">Flagellar biosynthesis protein FlgN</fullName>
    </recommendedName>
</protein>
<feature type="region of interest" description="Disordered" evidence="4">
    <location>
        <begin position="129"/>
        <end position="149"/>
    </location>
</feature>
<feature type="compositionally biased region" description="Gly residues" evidence="4">
    <location>
        <begin position="138"/>
        <end position="149"/>
    </location>
</feature>
<keyword evidence="6" id="KW-1185">Reference proteome</keyword>
<sequence length="149" mass="16099">MLLSILGEEFAAMTRLREILETESDALERLQVEALLSLADAKQALIQSLEASGERRAALLAGLGYGADPVGMDRYLSIAPAEVAAAWRVLVDETTRCEALNRRNGALNNSGQRQVRRLLRVLRGEPVEPATYDRKGDSGIGGGQPLAKV</sequence>
<dbReference type="EMBL" id="CP017415">
    <property type="protein sequence ID" value="AOU98440.1"/>
    <property type="molecule type" value="Genomic_DNA"/>
</dbReference>
<evidence type="ECO:0000256" key="4">
    <source>
        <dbReference type="SAM" id="MobiDB-lite"/>
    </source>
</evidence>
<dbReference type="SUPFAM" id="SSF140566">
    <property type="entry name" value="FlgN-like"/>
    <property type="match status" value="1"/>
</dbReference>
<evidence type="ECO:0000256" key="2">
    <source>
        <dbReference type="ARBA" id="ARBA00007703"/>
    </source>
</evidence>
<dbReference type="GO" id="GO:0044780">
    <property type="term" value="P:bacterial-type flagellum assembly"/>
    <property type="evidence" value="ECO:0007669"/>
    <property type="project" value="InterPro"/>
</dbReference>
<dbReference type="AlphaFoldDB" id="A0A1D8IPL1"/>
<comment type="function">
    <text evidence="1">Required for the efficient initiation of filament assembly.</text>
</comment>
<organism evidence="5 6">
    <name type="scientific">Acidihalobacter yilgarnensis</name>
    <dbReference type="NCBI Taxonomy" id="2819280"/>
    <lineage>
        <taxon>Bacteria</taxon>
        <taxon>Pseudomonadati</taxon>
        <taxon>Pseudomonadota</taxon>
        <taxon>Gammaproteobacteria</taxon>
        <taxon>Chromatiales</taxon>
        <taxon>Ectothiorhodospiraceae</taxon>
        <taxon>Acidihalobacter</taxon>
    </lineage>
</organism>
<gene>
    <name evidence="5" type="ORF">BI364_11165</name>
</gene>
<dbReference type="KEGG" id="aprs:BI364_11165"/>
<accession>A0A1D8IPL1</accession>
<name>A0A1D8IPL1_9GAMM</name>
<dbReference type="Pfam" id="PF05130">
    <property type="entry name" value="FlgN"/>
    <property type="match status" value="1"/>
</dbReference>
<proteinExistence type="inferred from homology"/>
<reference evidence="6" key="1">
    <citation type="submission" date="2016-09" db="EMBL/GenBank/DDBJ databases">
        <title>Acidihalobacter prosperus F5.</title>
        <authorList>
            <person name="Khaleque H.N."/>
            <person name="Ramsay J.P."/>
            <person name="Kaksonen A.H."/>
            <person name="Boxall N.J."/>
            <person name="Watkin E.L.J."/>
        </authorList>
    </citation>
    <scope>NUCLEOTIDE SEQUENCE [LARGE SCALE GENOMIC DNA]</scope>
    <source>
        <strain evidence="6">F5</strain>
    </source>
</reference>
<evidence type="ECO:0008006" key="7">
    <source>
        <dbReference type="Google" id="ProtNLM"/>
    </source>
</evidence>